<dbReference type="Pfam" id="PF00754">
    <property type="entry name" value="F5_F8_type_C"/>
    <property type="match status" value="2"/>
</dbReference>
<dbReference type="InterPro" id="IPR013320">
    <property type="entry name" value="ConA-like_dom_sf"/>
</dbReference>
<accession>A0ABV8HS72</accession>
<dbReference type="PROSITE" id="PS50022">
    <property type="entry name" value="FA58C_3"/>
    <property type="match status" value="2"/>
</dbReference>
<feature type="region of interest" description="Disordered" evidence="2">
    <location>
        <begin position="40"/>
        <end position="77"/>
    </location>
</feature>
<dbReference type="SUPFAM" id="SSF49785">
    <property type="entry name" value="Galactose-binding domain-like"/>
    <property type="match status" value="2"/>
</dbReference>
<sequence>MSIRGTRLHALRRRLDRRFTIGLMAVTAVAAVTLAGTPAATASTSGSASGSASRATAAQPAAQHAAAAQAKPAAVQPNAVPAAPAGFSTTWSDDFNGAANTGLNTDTWRYDAGAGWTFGTGEIETMTNSTANVYQDGNGHLVLKALHTGTDPNANWTSGRVETQADGFGAQPGGVVRIQASIQQPNVTTANGAGYWPAFWMLGSPLRVGVPWPGSGEVDILEDINGRSSVFGTLHCGVGSGGPCNETSGVGSGERACAGCQTGYHTYAVEVDRSTSPEQIRWYLDGANFFTLNSNQVDATAWANAVDHSYYIIFDLAIGGGFPAAFGGGPNAATVSGGQMNIDYVAVYNKAPGAISGTNIAQGKPTTSSSVESATFPASNATDGNITTRWSSAFSDPQWLQVDLGQSYNINHATLTWEAASASAYQLQTSPDGTNWTTVYTNNNSPADIQDTALNATGRYVRVLATARASQYGDSLYELALYGTPSTGGGGGGGGGTATLLSQGKTATASSTENVGTPASAAVDGNTGTRWSSAFTDPQWLQVDLGATHTISQVVLNWETAYGKAFQIQTSADGTNWTTVYSTTTATGGVQTLPVTGSGRYVRLYGTARSTQYGYSLWEFQVFGT</sequence>
<dbReference type="PANTHER" id="PTHR10963:SF55">
    <property type="entry name" value="GLYCOSIDE HYDROLASE FAMILY 16 PROTEIN"/>
    <property type="match status" value="1"/>
</dbReference>
<feature type="chain" id="PRO_5046320362" evidence="3">
    <location>
        <begin position="31"/>
        <end position="625"/>
    </location>
</feature>
<feature type="domain" description="GH16" evidence="5">
    <location>
        <begin position="64"/>
        <end position="353"/>
    </location>
</feature>
<dbReference type="PROSITE" id="PS51762">
    <property type="entry name" value="GH16_2"/>
    <property type="match status" value="1"/>
</dbReference>
<proteinExistence type="inferred from homology"/>
<keyword evidence="7" id="KW-1185">Reference proteome</keyword>
<dbReference type="SUPFAM" id="SSF49899">
    <property type="entry name" value="Concanavalin A-like lectins/glucanases"/>
    <property type="match status" value="1"/>
</dbReference>
<comment type="caution">
    <text evidence="6">The sequence shown here is derived from an EMBL/GenBank/DDBJ whole genome shotgun (WGS) entry which is preliminary data.</text>
</comment>
<dbReference type="Gene3D" id="2.60.120.260">
    <property type="entry name" value="Galactose-binding domain-like"/>
    <property type="match status" value="2"/>
</dbReference>
<organism evidence="6 7">
    <name type="scientific">Streptomyces polygonati</name>
    <dbReference type="NCBI Taxonomy" id="1617087"/>
    <lineage>
        <taxon>Bacteria</taxon>
        <taxon>Bacillati</taxon>
        <taxon>Actinomycetota</taxon>
        <taxon>Actinomycetes</taxon>
        <taxon>Kitasatosporales</taxon>
        <taxon>Streptomycetaceae</taxon>
        <taxon>Streptomyces</taxon>
    </lineage>
</organism>
<comment type="similarity">
    <text evidence="1">Belongs to the glycosyl hydrolase 16 family.</text>
</comment>
<reference evidence="7" key="1">
    <citation type="journal article" date="2019" name="Int. J. Syst. Evol. Microbiol.">
        <title>The Global Catalogue of Microorganisms (GCM) 10K type strain sequencing project: providing services to taxonomists for standard genome sequencing and annotation.</title>
        <authorList>
            <consortium name="The Broad Institute Genomics Platform"/>
            <consortium name="The Broad Institute Genome Sequencing Center for Infectious Disease"/>
            <person name="Wu L."/>
            <person name="Ma J."/>
        </authorList>
    </citation>
    <scope>NUCLEOTIDE SEQUENCE [LARGE SCALE GENOMIC DNA]</scope>
    <source>
        <strain evidence="7">CGMCC 4.7237</strain>
    </source>
</reference>
<evidence type="ECO:0000313" key="7">
    <source>
        <dbReference type="Proteomes" id="UP001595765"/>
    </source>
</evidence>
<dbReference type="EMBL" id="JBHSBB010000014">
    <property type="protein sequence ID" value="MFC4033987.1"/>
    <property type="molecule type" value="Genomic_DNA"/>
</dbReference>
<evidence type="ECO:0000313" key="6">
    <source>
        <dbReference type="EMBL" id="MFC4033987.1"/>
    </source>
</evidence>
<dbReference type="Pfam" id="PF26113">
    <property type="entry name" value="GH16_XgeA"/>
    <property type="match status" value="1"/>
</dbReference>
<evidence type="ECO:0000256" key="3">
    <source>
        <dbReference type="SAM" id="SignalP"/>
    </source>
</evidence>
<feature type="domain" description="F5/8 type C" evidence="4">
    <location>
        <begin position="486"/>
        <end position="625"/>
    </location>
</feature>
<evidence type="ECO:0000259" key="4">
    <source>
        <dbReference type="PROSITE" id="PS50022"/>
    </source>
</evidence>
<feature type="signal peptide" evidence="3">
    <location>
        <begin position="1"/>
        <end position="30"/>
    </location>
</feature>
<dbReference type="InterPro" id="IPR008979">
    <property type="entry name" value="Galactose-bd-like_sf"/>
</dbReference>
<name>A0ABV8HS72_9ACTN</name>
<feature type="domain" description="F5/8 type C" evidence="4">
    <location>
        <begin position="347"/>
        <end position="484"/>
    </location>
</feature>
<dbReference type="Proteomes" id="UP001595765">
    <property type="component" value="Unassembled WGS sequence"/>
</dbReference>
<evidence type="ECO:0000259" key="5">
    <source>
        <dbReference type="PROSITE" id="PS51762"/>
    </source>
</evidence>
<gene>
    <name evidence="6" type="ORF">ACFO3J_21255</name>
</gene>
<protein>
    <submittedName>
        <fullName evidence="6">Discoidin domain-containing protein</fullName>
    </submittedName>
</protein>
<dbReference type="InterPro" id="IPR000421">
    <property type="entry name" value="FA58C"/>
</dbReference>
<evidence type="ECO:0000256" key="2">
    <source>
        <dbReference type="SAM" id="MobiDB-lite"/>
    </source>
</evidence>
<dbReference type="PANTHER" id="PTHR10963">
    <property type="entry name" value="GLYCOSYL HYDROLASE-RELATED"/>
    <property type="match status" value="1"/>
</dbReference>
<dbReference type="InterPro" id="IPR006311">
    <property type="entry name" value="TAT_signal"/>
</dbReference>
<dbReference type="PROSITE" id="PS51318">
    <property type="entry name" value="TAT"/>
    <property type="match status" value="1"/>
</dbReference>
<dbReference type="InterPro" id="IPR000757">
    <property type="entry name" value="Beta-glucanase-like"/>
</dbReference>
<evidence type="ECO:0000256" key="1">
    <source>
        <dbReference type="ARBA" id="ARBA00006865"/>
    </source>
</evidence>
<keyword evidence="3" id="KW-0732">Signal</keyword>
<dbReference type="InterPro" id="IPR050546">
    <property type="entry name" value="Glycosyl_Hydrlase_16"/>
</dbReference>
<dbReference type="SMART" id="SM00231">
    <property type="entry name" value="FA58C"/>
    <property type="match status" value="2"/>
</dbReference>
<dbReference type="Gene3D" id="2.60.120.200">
    <property type="match status" value="1"/>
</dbReference>
<dbReference type="RefSeq" id="WP_386431375.1">
    <property type="nucleotide sequence ID" value="NZ_JBHSBB010000014.1"/>
</dbReference>